<feature type="region of interest" description="Disordered" evidence="7">
    <location>
        <begin position="25"/>
        <end position="44"/>
    </location>
</feature>
<evidence type="ECO:0000256" key="4">
    <source>
        <dbReference type="ARBA" id="ARBA00023242"/>
    </source>
</evidence>
<keyword evidence="3 5" id="KW-0371">Homeobox</keyword>
<feature type="DNA-binding region" description="Homeobox" evidence="5">
    <location>
        <begin position="3"/>
        <end position="27"/>
    </location>
</feature>
<accession>A0A914D722</accession>
<dbReference type="InterPro" id="IPR017970">
    <property type="entry name" value="Homeobox_CS"/>
</dbReference>
<proteinExistence type="predicted"/>
<dbReference type="Proteomes" id="UP000887540">
    <property type="component" value="Unplaced"/>
</dbReference>
<dbReference type="InterPro" id="IPR001356">
    <property type="entry name" value="HD"/>
</dbReference>
<protein>
    <submittedName>
        <fullName evidence="10">Homeobox domain-containing protein</fullName>
    </submittedName>
</protein>
<keyword evidence="4 5" id="KW-0539">Nucleus</keyword>
<evidence type="ECO:0000256" key="2">
    <source>
        <dbReference type="ARBA" id="ARBA00023125"/>
    </source>
</evidence>
<name>A0A914D722_9BILA</name>
<evidence type="ECO:0000256" key="1">
    <source>
        <dbReference type="ARBA" id="ARBA00004123"/>
    </source>
</evidence>
<keyword evidence="9" id="KW-1185">Reference proteome</keyword>
<dbReference type="PANTHER" id="PTHR24329:SF556">
    <property type="entry name" value="HOMEOBOX PROTEIN DSC-1"/>
    <property type="match status" value="1"/>
</dbReference>
<dbReference type="GO" id="GO:0000977">
    <property type="term" value="F:RNA polymerase II transcription regulatory region sequence-specific DNA binding"/>
    <property type="evidence" value="ECO:0007669"/>
    <property type="project" value="TreeGrafter"/>
</dbReference>
<dbReference type="InterPro" id="IPR009057">
    <property type="entry name" value="Homeodomain-like_sf"/>
</dbReference>
<evidence type="ECO:0000256" key="6">
    <source>
        <dbReference type="RuleBase" id="RU000682"/>
    </source>
</evidence>
<reference evidence="10" key="1">
    <citation type="submission" date="2022-11" db="UniProtKB">
        <authorList>
            <consortium name="WormBaseParasite"/>
        </authorList>
    </citation>
    <scope>IDENTIFICATION</scope>
</reference>
<dbReference type="Pfam" id="PF00046">
    <property type="entry name" value="Homeodomain"/>
    <property type="match status" value="1"/>
</dbReference>
<dbReference type="GO" id="GO:0000981">
    <property type="term" value="F:DNA-binding transcription factor activity, RNA polymerase II-specific"/>
    <property type="evidence" value="ECO:0007669"/>
    <property type="project" value="InterPro"/>
</dbReference>
<feature type="domain" description="Homeobox" evidence="8">
    <location>
        <begin position="1"/>
        <end position="26"/>
    </location>
</feature>
<dbReference type="PROSITE" id="PS00027">
    <property type="entry name" value="HOMEOBOX_1"/>
    <property type="match status" value="1"/>
</dbReference>
<evidence type="ECO:0000313" key="9">
    <source>
        <dbReference type="Proteomes" id="UP000887540"/>
    </source>
</evidence>
<dbReference type="WBParaSite" id="ACRNAN_scaffold2006.g8784.t1">
    <property type="protein sequence ID" value="ACRNAN_scaffold2006.g8784.t1"/>
    <property type="gene ID" value="ACRNAN_scaffold2006.g8784"/>
</dbReference>
<evidence type="ECO:0000256" key="7">
    <source>
        <dbReference type="SAM" id="MobiDB-lite"/>
    </source>
</evidence>
<dbReference type="Gene3D" id="1.10.10.60">
    <property type="entry name" value="Homeodomain-like"/>
    <property type="match status" value="1"/>
</dbReference>
<dbReference type="PROSITE" id="PS50071">
    <property type="entry name" value="HOMEOBOX_2"/>
    <property type="match status" value="1"/>
</dbReference>
<evidence type="ECO:0000313" key="10">
    <source>
        <dbReference type="WBParaSite" id="ACRNAN_scaffold2006.g8784.t1"/>
    </source>
</evidence>
<dbReference type="AlphaFoldDB" id="A0A914D722"/>
<dbReference type="PANTHER" id="PTHR24329">
    <property type="entry name" value="HOMEOBOX PROTEIN ARISTALESS"/>
    <property type="match status" value="1"/>
</dbReference>
<comment type="subcellular location">
    <subcellularLocation>
        <location evidence="1 5 6">Nucleus</location>
    </subcellularLocation>
</comment>
<evidence type="ECO:0000256" key="3">
    <source>
        <dbReference type="ARBA" id="ARBA00023155"/>
    </source>
</evidence>
<dbReference type="InterPro" id="IPR050649">
    <property type="entry name" value="Paired_Homeobox_TFs"/>
</dbReference>
<dbReference type="GO" id="GO:0005634">
    <property type="term" value="C:nucleus"/>
    <property type="evidence" value="ECO:0007669"/>
    <property type="project" value="UniProtKB-SubCell"/>
</dbReference>
<evidence type="ECO:0000259" key="8">
    <source>
        <dbReference type="PROSITE" id="PS50071"/>
    </source>
</evidence>
<keyword evidence="2 5" id="KW-0238">DNA-binding</keyword>
<organism evidence="9 10">
    <name type="scientific">Acrobeloides nanus</name>
    <dbReference type="NCBI Taxonomy" id="290746"/>
    <lineage>
        <taxon>Eukaryota</taxon>
        <taxon>Metazoa</taxon>
        <taxon>Ecdysozoa</taxon>
        <taxon>Nematoda</taxon>
        <taxon>Chromadorea</taxon>
        <taxon>Rhabditida</taxon>
        <taxon>Tylenchina</taxon>
        <taxon>Cephalobomorpha</taxon>
        <taxon>Cephaloboidea</taxon>
        <taxon>Cephalobidae</taxon>
        <taxon>Acrobeloides</taxon>
    </lineage>
</organism>
<dbReference type="CDD" id="cd00086">
    <property type="entry name" value="homeodomain"/>
    <property type="match status" value="1"/>
</dbReference>
<evidence type="ECO:0000256" key="5">
    <source>
        <dbReference type="PROSITE-ProRule" id="PRU00108"/>
    </source>
</evidence>
<dbReference type="SUPFAM" id="SSF46689">
    <property type="entry name" value="Homeodomain-like"/>
    <property type="match status" value="1"/>
</dbReference>
<sequence length="132" mass="15383">MSITLGIPEDRLTVWFQNRRAKWRRKEVRDREKKKSKTPVNEKMATKVDANVSLDLSADYFKIGSQTTPSSYNSFIPTMFYEQKQHSLIPGHQLANDMPYECSNMLPPLNDCVQMHSSNEYAHLFAYPNSMY</sequence>